<dbReference type="EMBL" id="BMGD01000003">
    <property type="protein sequence ID" value="GGB63458.1"/>
    <property type="molecule type" value="Genomic_DNA"/>
</dbReference>
<gene>
    <name evidence="1" type="ORF">GCM10010833_18070</name>
</gene>
<comment type="caution">
    <text evidence="1">The sequence shown here is derived from an EMBL/GenBank/DDBJ whole genome shotgun (WGS) entry which is preliminary data.</text>
</comment>
<protein>
    <recommendedName>
        <fullName evidence="3">DUF4279 domain-containing protein</fullName>
    </recommendedName>
</protein>
<evidence type="ECO:0000313" key="1">
    <source>
        <dbReference type="EMBL" id="GGB63458.1"/>
    </source>
</evidence>
<sequence length="147" mass="16312">MWSFSNALFSRGMSYVERDRRVELKLFGFQADGERMLPAGGSMVRHRDGSMGWVRPSSLGVNETWADAIQILIASLGGEEAVASLIESLNPDRRVIAISVPFGSPYQENNGLTAETVQMLARLSLELDVCPLDFDPRNPSHLAPERY</sequence>
<accession>A0ABQ1JCB3</accession>
<name>A0ABQ1JCB3_9SPHN</name>
<keyword evidence="2" id="KW-1185">Reference proteome</keyword>
<organism evidence="1 2">
    <name type="scientific">Blastomonas aquatica</name>
    <dbReference type="NCBI Taxonomy" id="1510276"/>
    <lineage>
        <taxon>Bacteria</taxon>
        <taxon>Pseudomonadati</taxon>
        <taxon>Pseudomonadota</taxon>
        <taxon>Alphaproteobacteria</taxon>
        <taxon>Sphingomonadales</taxon>
        <taxon>Sphingomonadaceae</taxon>
        <taxon>Blastomonas</taxon>
    </lineage>
</organism>
<reference evidence="2" key="1">
    <citation type="journal article" date="2019" name="Int. J. Syst. Evol. Microbiol.">
        <title>The Global Catalogue of Microorganisms (GCM) 10K type strain sequencing project: providing services to taxonomists for standard genome sequencing and annotation.</title>
        <authorList>
            <consortium name="The Broad Institute Genomics Platform"/>
            <consortium name="The Broad Institute Genome Sequencing Center for Infectious Disease"/>
            <person name="Wu L."/>
            <person name="Ma J."/>
        </authorList>
    </citation>
    <scope>NUCLEOTIDE SEQUENCE [LARGE SCALE GENOMIC DNA]</scope>
    <source>
        <strain evidence="2">CGMCC 1.12851</strain>
    </source>
</reference>
<dbReference type="Proteomes" id="UP000614261">
    <property type="component" value="Unassembled WGS sequence"/>
</dbReference>
<evidence type="ECO:0008006" key="3">
    <source>
        <dbReference type="Google" id="ProtNLM"/>
    </source>
</evidence>
<proteinExistence type="predicted"/>
<evidence type="ECO:0000313" key="2">
    <source>
        <dbReference type="Proteomes" id="UP000614261"/>
    </source>
</evidence>